<keyword evidence="2" id="KW-1185">Reference proteome</keyword>
<evidence type="ECO:0000313" key="1">
    <source>
        <dbReference type="EMBL" id="TGU69919.1"/>
    </source>
</evidence>
<dbReference type="EMBL" id="SRSC01000007">
    <property type="protein sequence ID" value="TGU69919.1"/>
    <property type="molecule type" value="Genomic_DNA"/>
</dbReference>
<proteinExistence type="predicted"/>
<dbReference type="AlphaFoldDB" id="A0A4S1C9J1"/>
<organism evidence="1 2">
    <name type="scientific">Geomonas terrae</name>
    <dbReference type="NCBI Taxonomy" id="2562681"/>
    <lineage>
        <taxon>Bacteria</taxon>
        <taxon>Pseudomonadati</taxon>
        <taxon>Thermodesulfobacteriota</taxon>
        <taxon>Desulfuromonadia</taxon>
        <taxon>Geobacterales</taxon>
        <taxon>Geobacteraceae</taxon>
        <taxon>Geomonas</taxon>
    </lineage>
</organism>
<sequence length="123" mass="14010">MATNKAEQIKEIVKASIWATPSVADQPSVRLVRWSVMQTTEGHQHFVGYNVDGREGRVSTEIQCFNPKTAQGLTRSGRIYQLVGPAGHDSDGLWVWNNLANARKLQWWDVTEEFQRLLRDEAE</sequence>
<dbReference type="Proteomes" id="UP000306416">
    <property type="component" value="Unassembled WGS sequence"/>
</dbReference>
<name>A0A4S1C9J1_9BACT</name>
<gene>
    <name evidence="1" type="ORF">E4633_20215</name>
</gene>
<dbReference type="RefSeq" id="WP_135873139.1">
    <property type="nucleotide sequence ID" value="NZ_SRSC01000007.1"/>
</dbReference>
<evidence type="ECO:0000313" key="2">
    <source>
        <dbReference type="Proteomes" id="UP000306416"/>
    </source>
</evidence>
<reference evidence="1 2" key="1">
    <citation type="submission" date="2019-04" db="EMBL/GenBank/DDBJ databases">
        <title>Geobacter oryzae sp. nov., ferric-reducing bacteria isolated from paddy soil.</title>
        <authorList>
            <person name="Xu Z."/>
            <person name="Masuda Y."/>
            <person name="Itoh H."/>
            <person name="Senoo K."/>
        </authorList>
    </citation>
    <scope>NUCLEOTIDE SEQUENCE [LARGE SCALE GENOMIC DNA]</scope>
    <source>
        <strain evidence="1 2">Red111</strain>
    </source>
</reference>
<comment type="caution">
    <text evidence="1">The sequence shown here is derived from an EMBL/GenBank/DDBJ whole genome shotgun (WGS) entry which is preliminary data.</text>
</comment>
<accession>A0A4S1C9J1</accession>
<protein>
    <submittedName>
        <fullName evidence="1">Uncharacterized protein</fullName>
    </submittedName>
</protein>